<name>A0A7C8Q091_ORBOL</name>
<dbReference type="PANTHER" id="PTHR38420">
    <property type="entry name" value="AP-4-A PHOSPHORYLASE II"/>
    <property type="match status" value="1"/>
</dbReference>
<dbReference type="InterPro" id="IPR043171">
    <property type="entry name" value="Ap4A_phos1/2-like"/>
</dbReference>
<organism evidence="3 4">
    <name type="scientific">Orbilia oligospora</name>
    <name type="common">Nematode-trapping fungus</name>
    <name type="synonym">Arthrobotrys oligospora</name>
    <dbReference type="NCBI Taxonomy" id="2813651"/>
    <lineage>
        <taxon>Eukaryota</taxon>
        <taxon>Fungi</taxon>
        <taxon>Dikarya</taxon>
        <taxon>Ascomycota</taxon>
        <taxon>Pezizomycotina</taxon>
        <taxon>Orbiliomycetes</taxon>
        <taxon>Orbiliales</taxon>
        <taxon>Orbiliaceae</taxon>
        <taxon>Orbilia</taxon>
    </lineage>
</organism>
<dbReference type="SUPFAM" id="SSF54197">
    <property type="entry name" value="HIT-like"/>
    <property type="match status" value="1"/>
</dbReference>
<dbReference type="Gene3D" id="3.30.428.70">
    <property type="match status" value="1"/>
</dbReference>
<accession>A0A7C8Q091</accession>
<proteinExistence type="predicted"/>
<feature type="domain" description="Ap4A phosphorylase 1/2 N-terminal" evidence="2">
    <location>
        <begin position="86"/>
        <end position="177"/>
    </location>
</feature>
<dbReference type="GO" id="GO:0009117">
    <property type="term" value="P:nucleotide metabolic process"/>
    <property type="evidence" value="ECO:0007669"/>
    <property type="project" value="InterPro"/>
</dbReference>
<dbReference type="Pfam" id="PF09830">
    <property type="entry name" value="ATP_transf"/>
    <property type="match status" value="1"/>
</dbReference>
<evidence type="ECO:0000313" key="4">
    <source>
        <dbReference type="Proteomes" id="UP000479691"/>
    </source>
</evidence>
<sequence length="319" mass="35405">MVGGIGAPTPDLEYATLAKFDNLVATGAIIWGPSDPEYRDTELPHDIGLLDNIYDFPVEFRVAPAFSNRLGPVPSYVAGNSKPPSFIGPDPVLVAARIGETHTLAFSKFCVLRPHFVLYPNQFERHSPELTGQDLHAAWQVLKAFPRTPLMMIHNYGSASGGLRGHKHMEVFPKPGSSGFKLFPDLTKLKLRDVVSVPTVPYENHIIALSAQTSPEDLEQKYNNIVSLAAQDLVFDRRTSYNVVMTKDWIMAIARKCTGLPGLEVDAAGMIGMVWVGSEEEKEAWIDMGPINYLELLGIPPLQMYDSLSLDRSRYRLDH</sequence>
<dbReference type="InterPro" id="IPR019200">
    <property type="entry name" value="ATP_adenylylTrfase_C"/>
</dbReference>
<evidence type="ECO:0000259" key="1">
    <source>
        <dbReference type="Pfam" id="PF09830"/>
    </source>
</evidence>
<dbReference type="InterPro" id="IPR009163">
    <property type="entry name" value="Ap4A_phos1/2"/>
</dbReference>
<feature type="domain" description="ATP adenylyltransferase C-terminal" evidence="1">
    <location>
        <begin position="198"/>
        <end position="300"/>
    </location>
</feature>
<reference evidence="3 4" key="1">
    <citation type="submission" date="2019-06" db="EMBL/GenBank/DDBJ databases">
        <authorList>
            <person name="Palmer J.M."/>
        </authorList>
    </citation>
    <scope>NUCLEOTIDE SEQUENCE [LARGE SCALE GENOMIC DNA]</scope>
    <source>
        <strain evidence="3 4">TWF788</strain>
    </source>
</reference>
<dbReference type="GO" id="GO:0005524">
    <property type="term" value="F:ATP binding"/>
    <property type="evidence" value="ECO:0007669"/>
    <property type="project" value="InterPro"/>
</dbReference>
<dbReference type="InterPro" id="IPR036265">
    <property type="entry name" value="HIT-like_sf"/>
</dbReference>
<dbReference type="EMBL" id="JAABOE010000015">
    <property type="protein sequence ID" value="KAF3187020.1"/>
    <property type="molecule type" value="Genomic_DNA"/>
</dbReference>
<dbReference type="Proteomes" id="UP000479691">
    <property type="component" value="Unassembled WGS sequence"/>
</dbReference>
<dbReference type="Pfam" id="PF19327">
    <property type="entry name" value="Ap4A_phos_N"/>
    <property type="match status" value="1"/>
</dbReference>
<evidence type="ECO:0000259" key="2">
    <source>
        <dbReference type="Pfam" id="PF19327"/>
    </source>
</evidence>
<dbReference type="InterPro" id="IPR045759">
    <property type="entry name" value="Ap4A_phos1/2_N"/>
</dbReference>
<dbReference type="GO" id="GO:0003877">
    <property type="term" value="F:ATP:ADP adenylyltransferase activity"/>
    <property type="evidence" value="ECO:0007669"/>
    <property type="project" value="InterPro"/>
</dbReference>
<protein>
    <submittedName>
        <fullName evidence="3">Uncharacterized protein</fullName>
    </submittedName>
</protein>
<gene>
    <name evidence="3" type="ORF">TWF788_002599</name>
</gene>
<evidence type="ECO:0000313" key="3">
    <source>
        <dbReference type="EMBL" id="KAF3187020.1"/>
    </source>
</evidence>
<dbReference type="AlphaFoldDB" id="A0A7C8Q091"/>
<dbReference type="PANTHER" id="PTHR38420:SF1">
    <property type="entry name" value="PUTATIVE (AFU_ORTHOLOGUE AFUA_5G14690)-RELATED"/>
    <property type="match status" value="1"/>
</dbReference>
<comment type="caution">
    <text evidence="3">The sequence shown here is derived from an EMBL/GenBank/DDBJ whole genome shotgun (WGS) entry which is preliminary data.</text>
</comment>